<dbReference type="InterPro" id="IPR050336">
    <property type="entry name" value="Chromosome_partition/occlusion"/>
</dbReference>
<evidence type="ECO:0000256" key="2">
    <source>
        <dbReference type="SAM" id="Coils"/>
    </source>
</evidence>
<protein>
    <submittedName>
        <fullName evidence="4">Putative plasmid stabilization protein</fullName>
    </submittedName>
</protein>
<dbReference type="GO" id="GO:0007059">
    <property type="term" value="P:chromosome segregation"/>
    <property type="evidence" value="ECO:0007669"/>
    <property type="project" value="TreeGrafter"/>
</dbReference>
<dbReference type="PANTHER" id="PTHR33375">
    <property type="entry name" value="CHROMOSOME-PARTITIONING PROTEIN PARB-RELATED"/>
    <property type="match status" value="1"/>
</dbReference>
<dbReference type="FunFam" id="1.10.10.2830:FF:000001">
    <property type="entry name" value="Chromosome partitioning protein ParB"/>
    <property type="match status" value="1"/>
</dbReference>
<evidence type="ECO:0000256" key="1">
    <source>
        <dbReference type="ARBA" id="ARBA00006295"/>
    </source>
</evidence>
<feature type="region of interest" description="Disordered" evidence="3">
    <location>
        <begin position="626"/>
        <end position="650"/>
    </location>
</feature>
<feature type="region of interest" description="Disordered" evidence="3">
    <location>
        <begin position="328"/>
        <end position="378"/>
    </location>
</feature>
<keyword evidence="2" id="KW-0175">Coiled coil</keyword>
<dbReference type="AlphaFoldDB" id="A0A3G9GD16"/>
<dbReference type="SUPFAM" id="SSF109709">
    <property type="entry name" value="KorB DNA-binding domain-like"/>
    <property type="match status" value="1"/>
</dbReference>
<evidence type="ECO:0000313" key="5">
    <source>
        <dbReference type="Proteomes" id="UP000278756"/>
    </source>
</evidence>
<sequence length="650" mass="71264">MYEVPAGGRRFRALELLVQQKRLAKSAPVPCVVSDANGDVLIEEVSLAENIERAPLHPIDQYRAFRTLRDKGMTDDAIAAAFFVTPQVVKQRLRLVTVSPVLLDIYAEDGMTLEQLMAFSVSNDHARQEQVWQTVGKSWQSEPWQIRRMLTESTVQGTDRRARFVGAEAYEAADGVILRDLFNTDNGGWFQDVALLDRLAAEKLKVLAEEVAMEGWKWIEAGISLPYGVQDGLRKLAGVSAELSDDDDRRFRELTEEYDRIEAEYEGAEELPDAIDARLGEIEATLLSYANRPLIFDPADIATAGAFIYLNSDGQPVIERGFVRLEDEVSDETPADAAAEKAADRLDPDTQDENMPRAQPTSITVGGQPVSPAGDEEEDALKPIPERLLQELTAFRTVALRNALAENPQVAMTALLHQLVSLTFNLRHGGTALDVNVHKASFAAQSDDLKDSPSAVAITDRQARWADHIPADDDALWDWLTAQSEGTRFELLAHCVSFGVNALFEKVNPYGAGISAQGLRVRMAHADRLVQATDLDLVEAGWRPTVENYLGRVTKGHILEAVRKGAGDRASDLIAHLKKGDMAKEAERLLADSGWLPGPLRSAHLDADANPADAVAVTEEENDLPAFLGAPVRPPDPEECVSAEATQAAE</sequence>
<dbReference type="Gene3D" id="1.10.10.2830">
    <property type="match status" value="1"/>
</dbReference>
<gene>
    <name evidence="4" type="ORF">EM6_3250</name>
</gene>
<evidence type="ECO:0000313" key="4">
    <source>
        <dbReference type="EMBL" id="BBF82609.1"/>
    </source>
</evidence>
<reference evidence="5" key="1">
    <citation type="journal article" date="2017" name="Biotechnol. Biofuels">
        <title>Evaluation of environmental bacterial communities as a factor affecting the growth of duckweed Lemna minor.</title>
        <authorList>
            <person name="Ishizawa H."/>
            <person name="Kuroda M."/>
            <person name="Morikawa M."/>
            <person name="Ike M."/>
        </authorList>
    </citation>
    <scope>NUCLEOTIDE SEQUENCE [LARGE SCALE GENOMIC DNA]</scope>
    <source>
        <strain evidence="5">M6</strain>
    </source>
</reference>
<dbReference type="GO" id="GO:0005694">
    <property type="term" value="C:chromosome"/>
    <property type="evidence" value="ECO:0007669"/>
    <property type="project" value="TreeGrafter"/>
</dbReference>
<feature type="coiled-coil region" evidence="2">
    <location>
        <begin position="244"/>
        <end position="271"/>
    </location>
</feature>
<name>A0A3G9GD16_9CAUL</name>
<proteinExistence type="inferred from homology"/>
<keyword evidence="4" id="KW-0614">Plasmid</keyword>
<reference evidence="5" key="2">
    <citation type="journal article" date="2017" name="Plant Physiol. Biochem.">
        <title>Differential oxidative and antioxidative response of duckweed Lemna minor toward plant growth promoting/inhibiting bacteria.</title>
        <authorList>
            <person name="Ishizawa H."/>
            <person name="Kuroda M."/>
            <person name="Morikawa M."/>
            <person name="Ike M."/>
        </authorList>
    </citation>
    <scope>NUCLEOTIDE SEQUENCE [LARGE SCALE GENOMIC DNA]</scope>
    <source>
        <strain evidence="5">M6</strain>
    </source>
</reference>
<feature type="compositionally biased region" description="Basic and acidic residues" evidence="3">
    <location>
        <begin position="338"/>
        <end position="348"/>
    </location>
</feature>
<comment type="similarity">
    <text evidence="1">Belongs to the ParB family.</text>
</comment>
<dbReference type="CDD" id="cd16406">
    <property type="entry name" value="ParB_N_like"/>
    <property type="match status" value="1"/>
</dbReference>
<dbReference type="Proteomes" id="UP000278756">
    <property type="component" value="Plasmid pASEM-1"/>
</dbReference>
<dbReference type="PANTHER" id="PTHR33375:SF7">
    <property type="entry name" value="CHROMOSOME 2-PARTITIONING PROTEIN PARB-RELATED"/>
    <property type="match status" value="1"/>
</dbReference>
<evidence type="ECO:0000256" key="3">
    <source>
        <dbReference type="SAM" id="MobiDB-lite"/>
    </source>
</evidence>
<geneLocation type="plasmid" evidence="5">
    <name>pasem-1 dna</name>
</geneLocation>
<accession>A0A3G9GD16</accession>
<dbReference type="EMBL" id="AP018829">
    <property type="protein sequence ID" value="BBF82609.1"/>
    <property type="molecule type" value="Genomic_DNA"/>
</dbReference>
<organism evidence="4 5">
    <name type="scientific">Asticcacaulis excentricus</name>
    <dbReference type="NCBI Taxonomy" id="78587"/>
    <lineage>
        <taxon>Bacteria</taxon>
        <taxon>Pseudomonadati</taxon>
        <taxon>Pseudomonadota</taxon>
        <taxon>Alphaproteobacteria</taxon>
        <taxon>Caulobacterales</taxon>
        <taxon>Caulobacteraceae</taxon>
        <taxon>Asticcacaulis</taxon>
    </lineage>
</organism>